<evidence type="ECO:0000313" key="2">
    <source>
        <dbReference type="EMBL" id="SDX02382.1"/>
    </source>
</evidence>
<dbReference type="EMBL" id="FNMZ01000003">
    <property type="protein sequence ID" value="SDX02382.1"/>
    <property type="molecule type" value="Genomic_DNA"/>
</dbReference>
<dbReference type="GO" id="GO:0016787">
    <property type="term" value="F:hydrolase activity"/>
    <property type="evidence" value="ECO:0007669"/>
    <property type="project" value="InterPro"/>
</dbReference>
<protein>
    <submittedName>
        <fullName evidence="2">D-galactarolactone isomerase</fullName>
    </submittedName>
</protein>
<dbReference type="STRING" id="356660.SAMN05444336_10367"/>
<evidence type="ECO:0000313" key="3">
    <source>
        <dbReference type="Proteomes" id="UP000199118"/>
    </source>
</evidence>
<keyword evidence="2" id="KW-0413">Isomerase</keyword>
<proteinExistence type="predicted"/>
<dbReference type="InterPro" id="IPR052358">
    <property type="entry name" value="Aro_Compnd_Degr_Hydrolases"/>
</dbReference>
<dbReference type="InterPro" id="IPR006680">
    <property type="entry name" value="Amidohydro-rel"/>
</dbReference>
<dbReference type="OrthoDB" id="9787654at2"/>
<dbReference type="SUPFAM" id="SSF51556">
    <property type="entry name" value="Metallo-dependent hydrolases"/>
    <property type="match status" value="1"/>
</dbReference>
<dbReference type="Pfam" id="PF04909">
    <property type="entry name" value="Amidohydro_2"/>
    <property type="match status" value="1"/>
</dbReference>
<name>A0A1H2YAX0_9RHOB</name>
<gene>
    <name evidence="2" type="ORF">SAMN05444336_10367</name>
</gene>
<keyword evidence="3" id="KW-1185">Reference proteome</keyword>
<dbReference type="Gene3D" id="3.20.20.140">
    <property type="entry name" value="Metal-dependent hydrolases"/>
    <property type="match status" value="1"/>
</dbReference>
<dbReference type="PANTHER" id="PTHR35563">
    <property type="entry name" value="BARREL METAL-DEPENDENT HYDROLASE, PUTATIVE (AFU_ORTHOLOGUE AFUA_1G16240)-RELATED"/>
    <property type="match status" value="1"/>
</dbReference>
<dbReference type="InterPro" id="IPR032466">
    <property type="entry name" value="Metal_Hydrolase"/>
</dbReference>
<sequence length="286" mass="30205">MERTLTGPAPALRLPPGATDTQMHCYLPGFPGAPGALPVPEGDASPDAYRQVMGWLGIERVVVVQGNAHAADNANILAALADFGDIARGVGVISPDTPAAELARLHRGGIRGARLMNLPGGAVGLEALGPVDAMACDMGWSVNVQFDGGEILDRLPALEGIRARWILDHHGKFFAGAAPGDARIAAVKRLIDRGNCWFKMAGGYESSRSGAPDFADIGAVAREIIAHAPERVIWGTNWPHNLVKRAEDYPSDADLLDTVLGWAPDEATRRLILVDNPAALYGFGAD</sequence>
<dbReference type="Proteomes" id="UP000199118">
    <property type="component" value="Unassembled WGS sequence"/>
</dbReference>
<accession>A0A1H2YAX0</accession>
<evidence type="ECO:0000259" key="1">
    <source>
        <dbReference type="Pfam" id="PF04909"/>
    </source>
</evidence>
<dbReference type="AlphaFoldDB" id="A0A1H2YAX0"/>
<dbReference type="GO" id="GO:0016853">
    <property type="term" value="F:isomerase activity"/>
    <property type="evidence" value="ECO:0007669"/>
    <property type="project" value="UniProtKB-KW"/>
</dbReference>
<organism evidence="2 3">
    <name type="scientific">Albimonas donghaensis</name>
    <dbReference type="NCBI Taxonomy" id="356660"/>
    <lineage>
        <taxon>Bacteria</taxon>
        <taxon>Pseudomonadati</taxon>
        <taxon>Pseudomonadota</taxon>
        <taxon>Alphaproteobacteria</taxon>
        <taxon>Rhodobacterales</taxon>
        <taxon>Paracoccaceae</taxon>
        <taxon>Albimonas</taxon>
    </lineage>
</organism>
<dbReference type="PANTHER" id="PTHR35563:SF2">
    <property type="entry name" value="BARREL METAL-DEPENDENT HYDROLASE, PUTATIVE (AFU_ORTHOLOGUE AFUA_1G16240)-RELATED"/>
    <property type="match status" value="1"/>
</dbReference>
<feature type="domain" description="Amidohydrolase-related" evidence="1">
    <location>
        <begin position="34"/>
        <end position="283"/>
    </location>
</feature>
<reference evidence="2 3" key="1">
    <citation type="submission" date="2016-10" db="EMBL/GenBank/DDBJ databases">
        <authorList>
            <person name="de Groot N.N."/>
        </authorList>
    </citation>
    <scope>NUCLEOTIDE SEQUENCE [LARGE SCALE GENOMIC DNA]</scope>
    <source>
        <strain evidence="2 3">DSM 17890</strain>
    </source>
</reference>
<dbReference type="RefSeq" id="WP_092681193.1">
    <property type="nucleotide sequence ID" value="NZ_FNMZ01000003.1"/>
</dbReference>